<feature type="transmembrane region" description="Helical" evidence="2">
    <location>
        <begin position="142"/>
        <end position="162"/>
    </location>
</feature>
<organism evidence="3 4">
    <name type="scientific">Meloidogyne hapla</name>
    <name type="common">Root-knot nematode worm</name>
    <dbReference type="NCBI Taxonomy" id="6305"/>
    <lineage>
        <taxon>Eukaryota</taxon>
        <taxon>Metazoa</taxon>
        <taxon>Ecdysozoa</taxon>
        <taxon>Nematoda</taxon>
        <taxon>Chromadorea</taxon>
        <taxon>Rhabditida</taxon>
        <taxon>Tylenchina</taxon>
        <taxon>Tylenchomorpha</taxon>
        <taxon>Tylenchoidea</taxon>
        <taxon>Meloidogynidae</taxon>
        <taxon>Meloidogyninae</taxon>
        <taxon>Meloidogyne</taxon>
    </lineage>
</organism>
<feature type="compositionally biased region" description="Basic and acidic residues" evidence="1">
    <location>
        <begin position="253"/>
        <end position="272"/>
    </location>
</feature>
<evidence type="ECO:0000256" key="1">
    <source>
        <dbReference type="SAM" id="MobiDB-lite"/>
    </source>
</evidence>
<evidence type="ECO:0000313" key="4">
    <source>
        <dbReference type="WBParaSite" id="MhA1_Contig174.frz3.gene32"/>
    </source>
</evidence>
<accession>A0A1I8BB08</accession>
<name>A0A1I8BB08_MELHA</name>
<keyword evidence="2" id="KW-1133">Transmembrane helix</keyword>
<proteinExistence type="predicted"/>
<keyword evidence="2" id="KW-0472">Membrane</keyword>
<evidence type="ECO:0000256" key="2">
    <source>
        <dbReference type="SAM" id="Phobius"/>
    </source>
</evidence>
<reference evidence="4" key="1">
    <citation type="submission" date="2016-11" db="UniProtKB">
        <authorList>
            <consortium name="WormBaseParasite"/>
        </authorList>
    </citation>
    <scope>IDENTIFICATION</scope>
</reference>
<sequence length="302" mass="34612">MSTSTRARVSMPRRHFSSFKERGVAEIESEDSDDIEIRNHIDSLSTFGTGATLSPTFSTACAQLLPPAIAIRDVSDGKIEENYISENFNYAESQKLQKQISGGAFEFFVGETGSLRYRSRAGACQRDSIRYEYKGFLASKNYYLIIIILYICIQIFQFGFSYEQAEICNYKEMHTIALYDLFLIIQNNFDILADKDNTDSINISMEVIHRLRESINDQLDHLVDEIENKREAFNMHSDRISLEEYCENEIERGRDNEKNKRPDYEVKTRELASGKQKSSTKSSPSRVSFAGSLSTFKKSEDC</sequence>
<dbReference type="AlphaFoldDB" id="A0A1I8BB08"/>
<dbReference type="Proteomes" id="UP000095281">
    <property type="component" value="Unplaced"/>
</dbReference>
<feature type="region of interest" description="Disordered" evidence="1">
    <location>
        <begin position="253"/>
        <end position="302"/>
    </location>
</feature>
<dbReference type="WBParaSite" id="MhA1_Contig174.frz3.gene32">
    <property type="protein sequence ID" value="MhA1_Contig174.frz3.gene32"/>
    <property type="gene ID" value="MhA1_Contig174.frz3.gene32"/>
</dbReference>
<evidence type="ECO:0000313" key="3">
    <source>
        <dbReference type="Proteomes" id="UP000095281"/>
    </source>
</evidence>
<keyword evidence="3" id="KW-1185">Reference proteome</keyword>
<protein>
    <submittedName>
        <fullName evidence="4">Uncharacterized protein</fullName>
    </submittedName>
</protein>
<feature type="compositionally biased region" description="Low complexity" evidence="1">
    <location>
        <begin position="273"/>
        <end position="288"/>
    </location>
</feature>
<keyword evidence="2" id="KW-0812">Transmembrane</keyword>